<keyword evidence="2" id="KW-1185">Reference proteome</keyword>
<gene>
    <name evidence="1" type="ORF">GCM10022377_02460</name>
</gene>
<evidence type="ECO:0000313" key="1">
    <source>
        <dbReference type="EMBL" id="GAA3693358.1"/>
    </source>
</evidence>
<dbReference type="RefSeq" id="WP_344878800.1">
    <property type="nucleotide sequence ID" value="NZ_BAABCJ010000001.1"/>
</dbReference>
<dbReference type="EMBL" id="BAABCJ010000001">
    <property type="protein sequence ID" value="GAA3693358.1"/>
    <property type="molecule type" value="Genomic_DNA"/>
</dbReference>
<proteinExistence type="predicted"/>
<comment type="caution">
    <text evidence="1">The sequence shown here is derived from an EMBL/GenBank/DDBJ whole genome shotgun (WGS) entry which is preliminary data.</text>
</comment>
<accession>A0ABP7CMM4</accession>
<name>A0ABP7CMM4_9MICC</name>
<organism evidence="1 2">
    <name type="scientific">Zhihengliuella alba</name>
    <dbReference type="NCBI Taxonomy" id="547018"/>
    <lineage>
        <taxon>Bacteria</taxon>
        <taxon>Bacillati</taxon>
        <taxon>Actinomycetota</taxon>
        <taxon>Actinomycetes</taxon>
        <taxon>Micrococcales</taxon>
        <taxon>Micrococcaceae</taxon>
        <taxon>Zhihengliuella</taxon>
    </lineage>
</organism>
<evidence type="ECO:0000313" key="2">
    <source>
        <dbReference type="Proteomes" id="UP001501536"/>
    </source>
</evidence>
<protein>
    <submittedName>
        <fullName evidence="1">Uncharacterized protein</fullName>
    </submittedName>
</protein>
<dbReference type="Proteomes" id="UP001501536">
    <property type="component" value="Unassembled WGS sequence"/>
</dbReference>
<sequence length="83" mass="9342">MGGLKVIEAGHRVVDVGDLPAAFKPEAFAHAEVLERLRDDEAGADWFFLGRVASFGTWNAERTGVFSRTPPRFVSLCMRHRRR</sequence>
<reference evidence="2" key="1">
    <citation type="journal article" date="2019" name="Int. J. Syst. Evol. Microbiol.">
        <title>The Global Catalogue of Microorganisms (GCM) 10K type strain sequencing project: providing services to taxonomists for standard genome sequencing and annotation.</title>
        <authorList>
            <consortium name="The Broad Institute Genomics Platform"/>
            <consortium name="The Broad Institute Genome Sequencing Center for Infectious Disease"/>
            <person name="Wu L."/>
            <person name="Ma J."/>
        </authorList>
    </citation>
    <scope>NUCLEOTIDE SEQUENCE [LARGE SCALE GENOMIC DNA]</scope>
    <source>
        <strain evidence="2">JCM 16961</strain>
    </source>
</reference>